<dbReference type="Proteomes" id="UP000823891">
    <property type="component" value="Unassembled WGS sequence"/>
</dbReference>
<accession>A0A9D2NBS6</accession>
<evidence type="ECO:0000259" key="4">
    <source>
        <dbReference type="PROSITE" id="PS01124"/>
    </source>
</evidence>
<dbReference type="InterPro" id="IPR009057">
    <property type="entry name" value="Homeodomain-like_sf"/>
</dbReference>
<evidence type="ECO:0000256" key="1">
    <source>
        <dbReference type="ARBA" id="ARBA00023015"/>
    </source>
</evidence>
<evidence type="ECO:0000256" key="3">
    <source>
        <dbReference type="ARBA" id="ARBA00023163"/>
    </source>
</evidence>
<dbReference type="AlphaFoldDB" id="A0A9D2NBS6"/>
<dbReference type="EMBL" id="DWWS01000013">
    <property type="protein sequence ID" value="HJC22526.1"/>
    <property type="molecule type" value="Genomic_DNA"/>
</dbReference>
<comment type="caution">
    <text evidence="5">The sequence shown here is derived from an EMBL/GenBank/DDBJ whole genome shotgun (WGS) entry which is preliminary data.</text>
</comment>
<dbReference type="PROSITE" id="PS01124">
    <property type="entry name" value="HTH_ARAC_FAMILY_2"/>
    <property type="match status" value="1"/>
</dbReference>
<proteinExistence type="predicted"/>
<dbReference type="Pfam" id="PF12833">
    <property type="entry name" value="HTH_18"/>
    <property type="match status" value="1"/>
</dbReference>
<evidence type="ECO:0000256" key="2">
    <source>
        <dbReference type="ARBA" id="ARBA00023125"/>
    </source>
</evidence>
<dbReference type="Gene3D" id="1.10.10.60">
    <property type="entry name" value="Homeodomain-like"/>
    <property type="match status" value="1"/>
</dbReference>
<reference evidence="5" key="2">
    <citation type="submission" date="2021-04" db="EMBL/GenBank/DDBJ databases">
        <authorList>
            <person name="Gilroy R."/>
        </authorList>
    </citation>
    <scope>NUCLEOTIDE SEQUENCE</scope>
    <source>
        <strain evidence="5">USAMLcec2-132</strain>
    </source>
</reference>
<dbReference type="SMART" id="SM00342">
    <property type="entry name" value="HTH_ARAC"/>
    <property type="match status" value="1"/>
</dbReference>
<dbReference type="PANTHER" id="PTHR43280:SF28">
    <property type="entry name" value="HTH-TYPE TRANSCRIPTIONAL ACTIVATOR RHAS"/>
    <property type="match status" value="1"/>
</dbReference>
<gene>
    <name evidence="5" type="ORF">H9761_02335</name>
</gene>
<protein>
    <submittedName>
        <fullName evidence="5">AraC family transcriptional regulator</fullName>
    </submittedName>
</protein>
<dbReference type="PANTHER" id="PTHR43280">
    <property type="entry name" value="ARAC-FAMILY TRANSCRIPTIONAL REGULATOR"/>
    <property type="match status" value="1"/>
</dbReference>
<dbReference type="SUPFAM" id="SSF46689">
    <property type="entry name" value="Homeodomain-like"/>
    <property type="match status" value="1"/>
</dbReference>
<feature type="domain" description="HTH araC/xylS-type" evidence="4">
    <location>
        <begin position="1"/>
        <end position="74"/>
    </location>
</feature>
<keyword evidence="1" id="KW-0805">Transcription regulation</keyword>
<dbReference type="InterPro" id="IPR020449">
    <property type="entry name" value="Tscrpt_reg_AraC-type_HTH"/>
</dbReference>
<name>A0A9D2NBS6_9FIRM</name>
<evidence type="ECO:0000313" key="5">
    <source>
        <dbReference type="EMBL" id="HJC22526.1"/>
    </source>
</evidence>
<sequence length="76" mass="8784">MSVSHFQHLYSRFFGISFQNDLIRMRIDHAQTLLTTTFLSTEQIAEACGYSNSTHFFRQFKKITGVSPAKYRKGSC</sequence>
<evidence type="ECO:0000313" key="6">
    <source>
        <dbReference type="Proteomes" id="UP000823891"/>
    </source>
</evidence>
<keyword evidence="3" id="KW-0804">Transcription</keyword>
<keyword evidence="2" id="KW-0238">DNA-binding</keyword>
<dbReference type="GO" id="GO:0003700">
    <property type="term" value="F:DNA-binding transcription factor activity"/>
    <property type="evidence" value="ECO:0007669"/>
    <property type="project" value="InterPro"/>
</dbReference>
<organism evidence="5 6">
    <name type="scientific">Candidatus Eisenbergiella merdavium</name>
    <dbReference type="NCBI Taxonomy" id="2838551"/>
    <lineage>
        <taxon>Bacteria</taxon>
        <taxon>Bacillati</taxon>
        <taxon>Bacillota</taxon>
        <taxon>Clostridia</taxon>
        <taxon>Lachnospirales</taxon>
        <taxon>Lachnospiraceae</taxon>
        <taxon>Eisenbergiella</taxon>
    </lineage>
</organism>
<dbReference type="InterPro" id="IPR018060">
    <property type="entry name" value="HTH_AraC"/>
</dbReference>
<reference evidence="5" key="1">
    <citation type="journal article" date="2021" name="PeerJ">
        <title>Extensive microbial diversity within the chicken gut microbiome revealed by metagenomics and culture.</title>
        <authorList>
            <person name="Gilroy R."/>
            <person name="Ravi A."/>
            <person name="Getino M."/>
            <person name="Pursley I."/>
            <person name="Horton D.L."/>
            <person name="Alikhan N.F."/>
            <person name="Baker D."/>
            <person name="Gharbi K."/>
            <person name="Hall N."/>
            <person name="Watson M."/>
            <person name="Adriaenssens E.M."/>
            <person name="Foster-Nyarko E."/>
            <person name="Jarju S."/>
            <person name="Secka A."/>
            <person name="Antonio M."/>
            <person name="Oren A."/>
            <person name="Chaudhuri R.R."/>
            <person name="La Ragione R."/>
            <person name="Hildebrand F."/>
            <person name="Pallen M.J."/>
        </authorList>
    </citation>
    <scope>NUCLEOTIDE SEQUENCE</scope>
    <source>
        <strain evidence="5">USAMLcec2-132</strain>
    </source>
</reference>
<dbReference type="GO" id="GO:0043565">
    <property type="term" value="F:sequence-specific DNA binding"/>
    <property type="evidence" value="ECO:0007669"/>
    <property type="project" value="InterPro"/>
</dbReference>
<dbReference type="PRINTS" id="PR00032">
    <property type="entry name" value="HTHARAC"/>
</dbReference>